<evidence type="ECO:0000259" key="2">
    <source>
        <dbReference type="PROSITE" id="PS50878"/>
    </source>
</evidence>
<name>A0AAV5JR04_9ROSI</name>
<dbReference type="Gene3D" id="3.60.10.10">
    <property type="entry name" value="Endonuclease/exonuclease/phosphatase"/>
    <property type="match status" value="1"/>
</dbReference>
<dbReference type="Pfam" id="PF13966">
    <property type="entry name" value="zf-RVT"/>
    <property type="match status" value="1"/>
</dbReference>
<feature type="region of interest" description="Disordered" evidence="1">
    <location>
        <begin position="233"/>
        <end position="264"/>
    </location>
</feature>
<dbReference type="InterPro" id="IPR000477">
    <property type="entry name" value="RT_dom"/>
</dbReference>
<feature type="domain" description="Reverse transcriptase" evidence="2">
    <location>
        <begin position="856"/>
        <end position="1113"/>
    </location>
</feature>
<evidence type="ECO:0000313" key="3">
    <source>
        <dbReference type="EMBL" id="GKV16062.1"/>
    </source>
</evidence>
<evidence type="ECO:0000313" key="4">
    <source>
        <dbReference type="Proteomes" id="UP001054252"/>
    </source>
</evidence>
<dbReference type="PANTHER" id="PTHR19446">
    <property type="entry name" value="REVERSE TRANSCRIPTASES"/>
    <property type="match status" value="1"/>
</dbReference>
<dbReference type="AlphaFoldDB" id="A0AAV5JR04"/>
<accession>A0AAV5JR04</accession>
<comment type="caution">
    <text evidence="3">The sequence shown here is derived from an EMBL/GenBank/DDBJ whole genome shotgun (WGS) entry which is preliminary data.</text>
</comment>
<dbReference type="InterPro" id="IPR043502">
    <property type="entry name" value="DNA/RNA_pol_sf"/>
</dbReference>
<sequence>MGKSWVGIEYNAKPEDYAWLEGCFVGLVHSVEMVHNLQEKFYMEGYFSCQIRAMGGRMVLLDCEDKEELKDLVELAADWLGQWFEEMRPWKPEMVAKERFVWIRCQGVPLNAWSTEFFEKMGCSWGKFICLDDNTSKRRRFDIARFLISTQIMDTIKVSRQVKINGNLYNLKFSEEEVSNCFFSLKQDFLPSFQSDEEDCESWSIGTVMETQECHKAEDDVLCHEKHTHEKDDDVAWEGIDQDQPTKEEEKLGEATAGNPSQSQIQIQILNGERNRATSNCLEKENEVIESVYQAGIVDGIQMGLKNIPTRNSFKEPNTQEASLQFQESINMGLAQVRREENLADPTFNKDNYGSMEMAEDEIEEDGEEVFWRGFEKDKGRVEAWINKQIMESAKGTKSPEFMPNPNGKVAGGSVGDSGILNCNRSTKNQLQSQVAREIWDLAKQLGANAENDPDVLGMGGDGKKRQIREIVMKEKVDFIAIQETKLVTVDRKICIIIWGTDDFDWVAKPSVGRSGGLLCIWNAKGLLNSKRGKWCLMGDFNAVRGIEERAGETGISSEMREFDNFIINAALIDLPLLEDWVAKWGDVKQWGLRRSVSDHCPILLKNEKIDWGPKPFKFFDAWFDKPGCKELITRVWKTSDVQGQKGFILKEKLKSTKKALKEWSRNLAQDVDAKVKEAEAVIAEIDEKGENSQLIAEDVERRRGSFMVIWKNLRIKERMWQQKARRMWFKEGDANTSFFHRCVKGRWRRNEINCIRINGELYTGVKEIKEEVAKYFKELFSEEAWQRPKLDGIRVNQISQAENELLVVDFEEKEIKEAIWDYCSSKSPGPDGFNFGFVKNMWEVIKVEVIDFVQDFWEQGSLARGSNASFIVLIPKKENPQGIEDYRPISLIGIMYKIITKLLANRLRKVLPKVIGEQQMAFIEGRQLADGVVIANEVIDEAKRKRKKSFLFKADFEKAYDKVCWSFINYMMMRMGFSKKWRKWIQECLRSSSVPVLINGSPTKEFTVSKGIRQGDPLSPFLFLIVAKGLNGLVSAAVEKNLYKGVMVGKRDTTVTHLQFADDTIFFGEASDENIKVVKGIMRTFELASRNLYEWEVDDVVELQKRIENVKIAEGDLDRWEWTHDKGGQYSTKSAYSLLTRERVELNEEKIYKRIWNPILPSKISAFNWQLLLDKIPTKANLLRRGIIKEVTETKCALCNDEEEDATHLFLNCKIARWTWKACSKWWGSKMMVNRDCWNTFQLLGRNTKGAKIREGMDSI</sequence>
<reference evidence="3 4" key="1">
    <citation type="journal article" date="2021" name="Commun. Biol.">
        <title>The genome of Shorea leprosula (Dipterocarpaceae) highlights the ecological relevance of drought in aseasonal tropical rainforests.</title>
        <authorList>
            <person name="Ng K.K.S."/>
            <person name="Kobayashi M.J."/>
            <person name="Fawcett J.A."/>
            <person name="Hatakeyama M."/>
            <person name="Paape T."/>
            <person name="Ng C.H."/>
            <person name="Ang C.C."/>
            <person name="Tnah L.H."/>
            <person name="Lee C.T."/>
            <person name="Nishiyama T."/>
            <person name="Sese J."/>
            <person name="O'Brien M.J."/>
            <person name="Copetti D."/>
            <person name="Mohd Noor M.I."/>
            <person name="Ong R.C."/>
            <person name="Putra M."/>
            <person name="Sireger I.Z."/>
            <person name="Indrioko S."/>
            <person name="Kosugi Y."/>
            <person name="Izuno A."/>
            <person name="Isagi Y."/>
            <person name="Lee S.L."/>
            <person name="Shimizu K.K."/>
        </authorList>
    </citation>
    <scope>NUCLEOTIDE SEQUENCE [LARGE SCALE GENOMIC DNA]</scope>
    <source>
        <strain evidence="3">214</strain>
    </source>
</reference>
<dbReference type="SUPFAM" id="SSF56672">
    <property type="entry name" value="DNA/RNA polymerases"/>
    <property type="match status" value="1"/>
</dbReference>
<gene>
    <name evidence="3" type="ORF">SLEP1_g26767</name>
</gene>
<dbReference type="InterPro" id="IPR026960">
    <property type="entry name" value="RVT-Znf"/>
</dbReference>
<dbReference type="CDD" id="cd01650">
    <property type="entry name" value="RT_nLTR_like"/>
    <property type="match status" value="1"/>
</dbReference>
<proteinExistence type="predicted"/>
<evidence type="ECO:0000256" key="1">
    <source>
        <dbReference type="SAM" id="MobiDB-lite"/>
    </source>
</evidence>
<dbReference type="PROSITE" id="PS50878">
    <property type="entry name" value="RT_POL"/>
    <property type="match status" value="1"/>
</dbReference>
<feature type="compositionally biased region" description="Basic and acidic residues" evidence="1">
    <location>
        <begin position="244"/>
        <end position="253"/>
    </location>
</feature>
<dbReference type="Pfam" id="PF00078">
    <property type="entry name" value="RVT_1"/>
    <property type="match status" value="1"/>
</dbReference>
<protein>
    <recommendedName>
        <fullName evidence="2">Reverse transcriptase domain-containing protein</fullName>
    </recommendedName>
</protein>
<dbReference type="EMBL" id="BPVZ01000044">
    <property type="protein sequence ID" value="GKV16062.1"/>
    <property type="molecule type" value="Genomic_DNA"/>
</dbReference>
<dbReference type="Proteomes" id="UP001054252">
    <property type="component" value="Unassembled WGS sequence"/>
</dbReference>
<organism evidence="3 4">
    <name type="scientific">Rubroshorea leprosula</name>
    <dbReference type="NCBI Taxonomy" id="152421"/>
    <lineage>
        <taxon>Eukaryota</taxon>
        <taxon>Viridiplantae</taxon>
        <taxon>Streptophyta</taxon>
        <taxon>Embryophyta</taxon>
        <taxon>Tracheophyta</taxon>
        <taxon>Spermatophyta</taxon>
        <taxon>Magnoliopsida</taxon>
        <taxon>eudicotyledons</taxon>
        <taxon>Gunneridae</taxon>
        <taxon>Pentapetalae</taxon>
        <taxon>rosids</taxon>
        <taxon>malvids</taxon>
        <taxon>Malvales</taxon>
        <taxon>Dipterocarpaceae</taxon>
        <taxon>Rubroshorea</taxon>
    </lineage>
</organism>
<dbReference type="InterPro" id="IPR036691">
    <property type="entry name" value="Endo/exonu/phosph_ase_sf"/>
</dbReference>
<dbReference type="SUPFAM" id="SSF56219">
    <property type="entry name" value="DNase I-like"/>
    <property type="match status" value="1"/>
</dbReference>
<keyword evidence="4" id="KW-1185">Reference proteome</keyword>